<gene>
    <name evidence="6" type="ORF">DXA50_16190</name>
</gene>
<dbReference type="PANTHER" id="PTHR42852">
    <property type="entry name" value="THIOL:DISULFIDE INTERCHANGE PROTEIN DSBE"/>
    <property type="match status" value="1"/>
</dbReference>
<dbReference type="Proteomes" id="UP000286063">
    <property type="component" value="Unassembled WGS sequence"/>
</dbReference>
<dbReference type="OrthoDB" id="9794348at2"/>
<keyword evidence="4" id="KW-0676">Redox-active center</keyword>
<dbReference type="AlphaFoldDB" id="A0A413IJA1"/>
<dbReference type="SUPFAM" id="SSF52833">
    <property type="entry name" value="Thioredoxin-like"/>
    <property type="match status" value="1"/>
</dbReference>
<sequence length="392" mass="44341">MNKMTFIGWIGLTALACQSNTEGYQIKGNIEGAGNGIAIMTLPVGREEPTTGDTVKMKNGVFTFTGKLEAPSWVSIQVCPDKEKPASCGFIGENNTITLAGKWADVLDQYGYRSIPNVNVTGSLNEKIYQEISNVREKLMQDPRFKEYAEVQTKLNELHNGEDKEAFYKYQAETEAITEEFSNEVRKQQKELILKNDTIEAVAYYLNFLQNDMELAELEQVFKALSPKVQNSSFAKDVRVEIAARIRVQPGMPAPDFTLETPDGTKLSLSDLRGKYVILDFWASWCRPCRASFPEMKKLYAEYHKKGVEILGVTNDSRKNDWLKALEEDQLPWLQVIDEFPIPHTPAKVATLYAIPYLPTLMLIAPDGKIVGKAKDKHELKTWLDERLAKKK</sequence>
<dbReference type="InterPro" id="IPR013766">
    <property type="entry name" value="Thioredoxin_domain"/>
</dbReference>
<comment type="subcellular location">
    <subcellularLocation>
        <location evidence="1">Cell envelope</location>
    </subcellularLocation>
</comment>
<dbReference type="InterPro" id="IPR000866">
    <property type="entry name" value="AhpC/TSA"/>
</dbReference>
<name>A0A413IJA1_9BACT</name>
<dbReference type="GO" id="GO:0016491">
    <property type="term" value="F:oxidoreductase activity"/>
    <property type="evidence" value="ECO:0007669"/>
    <property type="project" value="InterPro"/>
</dbReference>
<proteinExistence type="predicted"/>
<evidence type="ECO:0000259" key="5">
    <source>
        <dbReference type="PROSITE" id="PS51352"/>
    </source>
</evidence>
<dbReference type="InterPro" id="IPR025380">
    <property type="entry name" value="DUF4369"/>
</dbReference>
<organism evidence="6 7">
    <name type="scientific">Butyricimonas virosa</name>
    <dbReference type="NCBI Taxonomy" id="544645"/>
    <lineage>
        <taxon>Bacteria</taxon>
        <taxon>Pseudomonadati</taxon>
        <taxon>Bacteroidota</taxon>
        <taxon>Bacteroidia</taxon>
        <taxon>Bacteroidales</taxon>
        <taxon>Odoribacteraceae</taxon>
        <taxon>Butyricimonas</taxon>
    </lineage>
</organism>
<evidence type="ECO:0000313" key="6">
    <source>
        <dbReference type="EMBL" id="RGY13447.1"/>
    </source>
</evidence>
<evidence type="ECO:0000256" key="1">
    <source>
        <dbReference type="ARBA" id="ARBA00004196"/>
    </source>
</evidence>
<evidence type="ECO:0000256" key="3">
    <source>
        <dbReference type="ARBA" id="ARBA00023157"/>
    </source>
</evidence>
<dbReference type="PANTHER" id="PTHR42852:SF6">
    <property type="entry name" value="THIOL:DISULFIDE INTERCHANGE PROTEIN DSBE"/>
    <property type="match status" value="1"/>
</dbReference>
<dbReference type="PROSITE" id="PS51352">
    <property type="entry name" value="THIOREDOXIN_2"/>
    <property type="match status" value="1"/>
</dbReference>
<dbReference type="Gene3D" id="3.40.30.10">
    <property type="entry name" value="Glutaredoxin"/>
    <property type="match status" value="1"/>
</dbReference>
<accession>A0A413IJA1</accession>
<dbReference type="CDD" id="cd02966">
    <property type="entry name" value="TlpA_like_family"/>
    <property type="match status" value="1"/>
</dbReference>
<reference evidence="6 7" key="1">
    <citation type="submission" date="2018-08" db="EMBL/GenBank/DDBJ databases">
        <title>A genome reference for cultivated species of the human gut microbiota.</title>
        <authorList>
            <person name="Zou Y."/>
            <person name="Xue W."/>
            <person name="Luo G."/>
        </authorList>
    </citation>
    <scope>NUCLEOTIDE SEQUENCE [LARGE SCALE GENOMIC DNA]</scope>
    <source>
        <strain evidence="6 7">OF02-7</strain>
    </source>
</reference>
<feature type="domain" description="Thioredoxin" evidence="5">
    <location>
        <begin position="248"/>
        <end position="389"/>
    </location>
</feature>
<dbReference type="Pfam" id="PF14289">
    <property type="entry name" value="DUF4369"/>
    <property type="match status" value="1"/>
</dbReference>
<evidence type="ECO:0000313" key="7">
    <source>
        <dbReference type="Proteomes" id="UP000286063"/>
    </source>
</evidence>
<dbReference type="InterPro" id="IPR050553">
    <property type="entry name" value="Thioredoxin_ResA/DsbE_sf"/>
</dbReference>
<dbReference type="GO" id="GO:0017004">
    <property type="term" value="P:cytochrome complex assembly"/>
    <property type="evidence" value="ECO:0007669"/>
    <property type="project" value="UniProtKB-KW"/>
</dbReference>
<dbReference type="RefSeq" id="WP_117722095.1">
    <property type="nucleotide sequence ID" value="NZ_CANPJS010000004.1"/>
</dbReference>
<dbReference type="GO" id="GO:0030313">
    <property type="term" value="C:cell envelope"/>
    <property type="evidence" value="ECO:0007669"/>
    <property type="project" value="UniProtKB-SubCell"/>
</dbReference>
<dbReference type="EMBL" id="QSCR01000036">
    <property type="protein sequence ID" value="RGY13447.1"/>
    <property type="molecule type" value="Genomic_DNA"/>
</dbReference>
<dbReference type="InterPro" id="IPR036249">
    <property type="entry name" value="Thioredoxin-like_sf"/>
</dbReference>
<evidence type="ECO:0000256" key="2">
    <source>
        <dbReference type="ARBA" id="ARBA00022748"/>
    </source>
</evidence>
<keyword evidence="2" id="KW-0201">Cytochrome c-type biogenesis</keyword>
<dbReference type="PROSITE" id="PS51257">
    <property type="entry name" value="PROKAR_LIPOPROTEIN"/>
    <property type="match status" value="1"/>
</dbReference>
<dbReference type="Pfam" id="PF00578">
    <property type="entry name" value="AhpC-TSA"/>
    <property type="match status" value="1"/>
</dbReference>
<protein>
    <submittedName>
        <fullName evidence="6">DUF4369 domain-containing protein</fullName>
    </submittedName>
</protein>
<comment type="caution">
    <text evidence="6">The sequence shown here is derived from an EMBL/GenBank/DDBJ whole genome shotgun (WGS) entry which is preliminary data.</text>
</comment>
<evidence type="ECO:0000256" key="4">
    <source>
        <dbReference type="ARBA" id="ARBA00023284"/>
    </source>
</evidence>
<dbReference type="GO" id="GO:0016209">
    <property type="term" value="F:antioxidant activity"/>
    <property type="evidence" value="ECO:0007669"/>
    <property type="project" value="InterPro"/>
</dbReference>
<keyword evidence="3" id="KW-1015">Disulfide bond</keyword>